<sequence>MYRQSFSLERWPFGSDIASDDLFPSRAATEAQARLNHLAEMRGIGLITGEVGSGKTAVCRRFADSLPRGLFKIVYLPLAASTPLEAMNCIAAEFGLAPGQSRSMVGRAISGELSRLAGNRQTPVLIIDEAHLLSNPVLENLRMLTNFDIDSAQRFCLLLTGLTGLRRRLAMGVNESLAQRLVVRHHMDGLAAEEIEPYIEHRLRMAGAPDIPIFGKTAVAAIAQTAHGLPRRINQIAHNALAAAAADKAREVTDNHVARAIDELNLKA</sequence>
<accession>A0A6B0XYQ9</accession>
<evidence type="ECO:0000313" key="2">
    <source>
        <dbReference type="EMBL" id="MXY33821.1"/>
    </source>
</evidence>
<organism evidence="2">
    <name type="scientific">Boseongicola sp. SB0664_bin_43</name>
    <dbReference type="NCBI Taxonomy" id="2604844"/>
    <lineage>
        <taxon>Bacteria</taxon>
        <taxon>Pseudomonadati</taxon>
        <taxon>Pseudomonadota</taxon>
        <taxon>Alphaproteobacteria</taxon>
        <taxon>Rhodobacterales</taxon>
        <taxon>Paracoccaceae</taxon>
        <taxon>Boseongicola</taxon>
    </lineage>
</organism>
<dbReference type="Gene3D" id="3.40.50.300">
    <property type="entry name" value="P-loop containing nucleotide triphosphate hydrolases"/>
    <property type="match status" value="1"/>
</dbReference>
<dbReference type="InterPro" id="IPR027417">
    <property type="entry name" value="P-loop_NTPase"/>
</dbReference>
<name>A0A6B0XYQ9_9RHOB</name>
<proteinExistence type="predicted"/>
<reference evidence="2" key="1">
    <citation type="submission" date="2019-09" db="EMBL/GenBank/DDBJ databases">
        <title>Characterisation of the sponge microbiome using genome-centric metagenomics.</title>
        <authorList>
            <person name="Engelberts J.P."/>
            <person name="Robbins S.J."/>
            <person name="De Goeij J.M."/>
            <person name="Aranda M."/>
            <person name="Bell S.C."/>
            <person name="Webster N.S."/>
        </authorList>
    </citation>
    <scope>NUCLEOTIDE SEQUENCE</scope>
    <source>
        <strain evidence="2">SB0664_bin_43</strain>
    </source>
</reference>
<dbReference type="CDD" id="cd00009">
    <property type="entry name" value="AAA"/>
    <property type="match status" value="1"/>
</dbReference>
<dbReference type="InterPro" id="IPR003593">
    <property type="entry name" value="AAA+_ATPase"/>
</dbReference>
<dbReference type="InterPro" id="IPR049945">
    <property type="entry name" value="AAA_22"/>
</dbReference>
<dbReference type="SMART" id="SM00382">
    <property type="entry name" value="AAA"/>
    <property type="match status" value="1"/>
</dbReference>
<dbReference type="SUPFAM" id="SSF52540">
    <property type="entry name" value="P-loop containing nucleoside triphosphate hydrolases"/>
    <property type="match status" value="1"/>
</dbReference>
<protein>
    <submittedName>
        <fullName evidence="2">AAA family ATPase</fullName>
    </submittedName>
</protein>
<dbReference type="Pfam" id="PF13401">
    <property type="entry name" value="AAA_22"/>
    <property type="match status" value="1"/>
</dbReference>
<dbReference type="PANTHER" id="PTHR35894">
    <property type="entry name" value="GENERAL SECRETION PATHWAY PROTEIN A-RELATED"/>
    <property type="match status" value="1"/>
</dbReference>
<feature type="domain" description="AAA+ ATPase" evidence="1">
    <location>
        <begin position="41"/>
        <end position="193"/>
    </location>
</feature>
<comment type="caution">
    <text evidence="2">The sequence shown here is derived from an EMBL/GenBank/DDBJ whole genome shotgun (WGS) entry which is preliminary data.</text>
</comment>
<gene>
    <name evidence="2" type="ORF">F4Y60_06980</name>
</gene>
<evidence type="ECO:0000259" key="1">
    <source>
        <dbReference type="SMART" id="SM00382"/>
    </source>
</evidence>
<dbReference type="EMBL" id="VXRY01000279">
    <property type="protein sequence ID" value="MXY33821.1"/>
    <property type="molecule type" value="Genomic_DNA"/>
</dbReference>
<dbReference type="InterPro" id="IPR052026">
    <property type="entry name" value="ExeA_AAA_ATPase_DNA-bind"/>
</dbReference>
<dbReference type="PANTHER" id="PTHR35894:SF1">
    <property type="entry name" value="PHOSPHORIBULOKINASE _ URIDINE KINASE FAMILY"/>
    <property type="match status" value="1"/>
</dbReference>
<dbReference type="AlphaFoldDB" id="A0A6B0XYQ9"/>
<dbReference type="GO" id="GO:0016887">
    <property type="term" value="F:ATP hydrolysis activity"/>
    <property type="evidence" value="ECO:0007669"/>
    <property type="project" value="InterPro"/>
</dbReference>